<dbReference type="InterPro" id="IPR023833">
    <property type="entry name" value="Signal_pept_SipW-depend-type"/>
</dbReference>
<accession>A0A160IQR5</accession>
<evidence type="ECO:0000256" key="1">
    <source>
        <dbReference type="SAM" id="MobiDB-lite"/>
    </source>
</evidence>
<dbReference type="Proteomes" id="UP000076623">
    <property type="component" value="Chromosome"/>
</dbReference>
<name>A0A160IQR5_9BACL</name>
<dbReference type="NCBIfam" id="TIGR04087">
    <property type="entry name" value="YqxM_for_SipW"/>
    <property type="match status" value="1"/>
</dbReference>
<dbReference type="STRING" id="1221500.ABE65_019275"/>
<feature type="compositionally biased region" description="Basic and acidic residues" evidence="1">
    <location>
        <begin position="223"/>
        <end position="241"/>
    </location>
</feature>
<organism evidence="2 3">
    <name type="scientific">Fictibacillus phosphorivorans</name>
    <dbReference type="NCBI Taxonomy" id="1221500"/>
    <lineage>
        <taxon>Bacteria</taxon>
        <taxon>Bacillati</taxon>
        <taxon>Bacillota</taxon>
        <taxon>Bacilli</taxon>
        <taxon>Bacillales</taxon>
        <taxon>Fictibacillaceae</taxon>
        <taxon>Fictibacillus</taxon>
    </lineage>
</organism>
<reference evidence="2 3" key="1">
    <citation type="submission" date="2016-04" db="EMBL/GenBank/DDBJ databases">
        <title>Complete genome sequence of Fictibacillus phosphorivorans G25-29, a strain toxic to nematodes.</title>
        <authorList>
            <person name="Zheng Z."/>
        </authorList>
    </citation>
    <scope>NUCLEOTIDE SEQUENCE [LARGE SCALE GENOMIC DNA]</scope>
    <source>
        <strain evidence="2 3">G25-29</strain>
    </source>
</reference>
<dbReference type="AlphaFoldDB" id="A0A160IQR5"/>
<feature type="compositionally biased region" description="Basic and acidic residues" evidence="1">
    <location>
        <begin position="155"/>
        <end position="165"/>
    </location>
</feature>
<sequence>MKLGLIFYSMTFSILYLTGYTSAYFNDNESVTGVIQAGTWWDKSSLTFVTKQNETKSDALCTSIDMTIKNAGDGNRIGPVRYEVWWAETGNPKNGLKVSEGEVKALNSGESEILSHSPDKEGTYKFKAFQSEGHPGQGELWSEDLKVNCSESQPEEEKKEDHNSAEPEEEQQPPTGQELEESIEPTTPEAEENTSQETAETASENQQNENQTDENLEGNQSDTKPETEPVKENETQKDDSK</sequence>
<dbReference type="GO" id="GO:0097311">
    <property type="term" value="C:bacterial biofilm matrix"/>
    <property type="evidence" value="ECO:0007669"/>
    <property type="project" value="InterPro"/>
</dbReference>
<dbReference type="KEGG" id="fpn:ABE65_019275"/>
<dbReference type="InterPro" id="IPR023848">
    <property type="entry name" value="TasA"/>
</dbReference>
<dbReference type="NCBIfam" id="TIGR04088">
    <property type="entry name" value="cognate_SipW"/>
    <property type="match status" value="1"/>
</dbReference>
<evidence type="ECO:0008006" key="4">
    <source>
        <dbReference type="Google" id="ProtNLM"/>
    </source>
</evidence>
<protein>
    <recommendedName>
        <fullName evidence="4">Amyloid fiber anchoring/assembly protein TapA</fullName>
    </recommendedName>
</protein>
<proteinExistence type="predicted"/>
<keyword evidence="3" id="KW-1185">Reference proteome</keyword>
<dbReference type="EMBL" id="CP015378">
    <property type="protein sequence ID" value="ANC78823.1"/>
    <property type="molecule type" value="Genomic_DNA"/>
</dbReference>
<evidence type="ECO:0000313" key="3">
    <source>
        <dbReference type="Proteomes" id="UP000076623"/>
    </source>
</evidence>
<evidence type="ECO:0000313" key="2">
    <source>
        <dbReference type="EMBL" id="ANC78823.1"/>
    </source>
</evidence>
<feature type="region of interest" description="Disordered" evidence="1">
    <location>
        <begin position="148"/>
        <end position="241"/>
    </location>
</feature>
<gene>
    <name evidence="2" type="ORF">ABE65_019275</name>
</gene>
<feature type="compositionally biased region" description="Acidic residues" evidence="1">
    <location>
        <begin position="178"/>
        <end position="194"/>
    </location>
</feature>